<dbReference type="InterPro" id="IPR043693">
    <property type="entry name" value="UbiV"/>
</dbReference>
<dbReference type="OrthoDB" id="8523349at2"/>
<dbReference type="Pfam" id="PF01136">
    <property type="entry name" value="Peptidase_U32"/>
    <property type="match status" value="1"/>
</dbReference>
<dbReference type="PANTHER" id="PTHR30217">
    <property type="entry name" value="PEPTIDASE U32 FAMILY"/>
    <property type="match status" value="1"/>
</dbReference>
<dbReference type="InterPro" id="IPR001539">
    <property type="entry name" value="Peptidase_U32"/>
</dbReference>
<dbReference type="PANTHER" id="PTHR30217:SF11">
    <property type="entry name" value="UBIQUINONE BIOSYNTHESIS PROTEIN UBIV"/>
    <property type="match status" value="1"/>
</dbReference>
<dbReference type="GO" id="GO:0051539">
    <property type="term" value="F:4 iron, 4 sulfur cluster binding"/>
    <property type="evidence" value="ECO:0007669"/>
    <property type="project" value="UniProtKB-UniRule"/>
</dbReference>
<dbReference type="HAMAP" id="MF_02233">
    <property type="entry name" value="UbiV"/>
    <property type="match status" value="1"/>
</dbReference>
<feature type="binding site" evidence="1">
    <location>
        <position position="180"/>
    </location>
    <ligand>
        <name>[4Fe-4S] cluster</name>
        <dbReference type="ChEBI" id="CHEBI:49883"/>
    </ligand>
</feature>
<keyword evidence="1" id="KW-0479">Metal-binding</keyword>
<dbReference type="GO" id="GO:0046872">
    <property type="term" value="F:metal ion binding"/>
    <property type="evidence" value="ECO:0007669"/>
    <property type="project" value="UniProtKB-KW"/>
</dbReference>
<keyword evidence="3" id="KW-1185">Reference proteome</keyword>
<evidence type="ECO:0000313" key="2">
    <source>
        <dbReference type="EMBL" id="RLQ21060.1"/>
    </source>
</evidence>
<comment type="caution">
    <text evidence="2">The sequence shown here is derived from an EMBL/GenBank/DDBJ whole genome shotgun (WGS) entry which is preliminary data.</text>
</comment>
<reference evidence="2 3" key="1">
    <citation type="submission" date="2018-07" db="EMBL/GenBank/DDBJ databases">
        <title>Halioglobus sp. genome submission.</title>
        <authorList>
            <person name="Ye M.-Q."/>
            <person name="Du Z.-J."/>
        </authorList>
    </citation>
    <scope>NUCLEOTIDE SEQUENCE [LARGE SCALE GENOMIC DNA]</scope>
    <source>
        <strain evidence="2 3">U0301</strain>
    </source>
</reference>
<dbReference type="Proteomes" id="UP000265509">
    <property type="component" value="Unassembled WGS sequence"/>
</dbReference>
<dbReference type="InterPro" id="IPR051454">
    <property type="entry name" value="RNA/ubiquinone_mod_enzymes"/>
</dbReference>
<evidence type="ECO:0000313" key="3">
    <source>
        <dbReference type="Proteomes" id="UP000265509"/>
    </source>
</evidence>
<keyword evidence="1" id="KW-0831">Ubiquinone biosynthesis</keyword>
<dbReference type="NCBIfam" id="NF011991">
    <property type="entry name" value="PRK15447.1"/>
    <property type="match status" value="1"/>
</dbReference>
<feature type="binding site" evidence="1">
    <location>
        <position position="39"/>
    </location>
    <ligand>
        <name>[4Fe-4S] cluster</name>
        <dbReference type="ChEBI" id="CHEBI:49883"/>
    </ligand>
</feature>
<gene>
    <name evidence="1" type="primary">ubiV</name>
    <name evidence="2" type="ORF">DWB85_14275</name>
</gene>
<evidence type="ECO:0000256" key="1">
    <source>
        <dbReference type="HAMAP-Rule" id="MF_02233"/>
    </source>
</evidence>
<comment type="cofactor">
    <cofactor evidence="1">
        <name>[4Fe-4S] cluster</name>
        <dbReference type="ChEBI" id="CHEBI:49883"/>
    </cofactor>
</comment>
<feature type="binding site" evidence="1">
    <location>
        <position position="193"/>
    </location>
    <ligand>
        <name>[4Fe-4S] cluster</name>
        <dbReference type="ChEBI" id="CHEBI:49883"/>
    </ligand>
</feature>
<dbReference type="AlphaFoldDB" id="A0A3L7DWU0"/>
<protein>
    <recommendedName>
        <fullName evidence="1">Ubiquinone biosynthesis protein UbiV</fullName>
    </recommendedName>
</protein>
<name>A0A3L7DWU0_9GAMM</name>
<comment type="similarity">
    <text evidence="1">Belongs to the peptidase U32 family. UbiV subfamily.</text>
</comment>
<comment type="function">
    <text evidence="1">Required for O(2)-independent ubiquinone (coenzyme Q) biosynthesis. Together with UbiU, is essential for the C6-hydroxylation reaction in the oxygen-independent ubiquinone biosynthesis pathway.</text>
</comment>
<feature type="binding site" evidence="1">
    <location>
        <position position="197"/>
    </location>
    <ligand>
        <name>[4Fe-4S] cluster</name>
        <dbReference type="ChEBI" id="CHEBI:49883"/>
    </ligand>
</feature>
<dbReference type="EMBL" id="QRAN01000016">
    <property type="protein sequence ID" value="RLQ21060.1"/>
    <property type="molecule type" value="Genomic_DNA"/>
</dbReference>
<organism evidence="2 3">
    <name type="scientific">Seongchinamella sediminis</name>
    <dbReference type="NCBI Taxonomy" id="2283635"/>
    <lineage>
        <taxon>Bacteria</taxon>
        <taxon>Pseudomonadati</taxon>
        <taxon>Pseudomonadota</taxon>
        <taxon>Gammaproteobacteria</taxon>
        <taxon>Cellvibrionales</taxon>
        <taxon>Halieaceae</taxon>
        <taxon>Seongchinamella</taxon>
    </lineage>
</organism>
<comment type="pathway">
    <text evidence="1">Cofactor biosynthesis; ubiquinone biosynthesis.</text>
</comment>
<keyword evidence="1" id="KW-0004">4Fe-4S</keyword>
<comment type="subunit">
    <text evidence="1">Forms a heterodimer with UbiU.</text>
</comment>
<sequence length="300" mass="33616">MHLSLGPILYFWPRDTMEQFYQEMINAPVEVIYLGETVCHKRRSFKAAEWIELAKQLSLAGKQTVLSTLALIEAGSELGGVKRLCRNGELLVEANEMGAVQLVNEQQLPFVGGATLNIYNAHTLQHLVGMGLRRWVMPVELSRDTLGDILADSRRLGIAGELETEVFSFGHMPLAYSARCFTARHHNLPKDECQLKCIDYPDGLPMRSQEGEEFFKLNGIQTQSGRIQHLLPHWRSLAELGVDYMRISPQAQHTAAIVAQYHAAIQGEDDADCSVERLVSAPLCDGYWLDQPGMEIIARV</sequence>
<dbReference type="RefSeq" id="WP_117955949.1">
    <property type="nucleotide sequence ID" value="NZ_QRAN01000016.1"/>
</dbReference>
<keyword evidence="1" id="KW-0411">Iron-sulfur</keyword>
<accession>A0A3L7DWU0</accession>
<keyword evidence="1" id="KW-0408">Iron</keyword>
<dbReference type="GO" id="GO:0006744">
    <property type="term" value="P:ubiquinone biosynthetic process"/>
    <property type="evidence" value="ECO:0007669"/>
    <property type="project" value="UniProtKB-UniRule"/>
</dbReference>
<proteinExistence type="inferred from homology"/>
<dbReference type="UniPathway" id="UPA00232"/>